<sequence length="397" mass="42519">AARGQLPRAHRQPVRTRLGAADLGAGPLSAGGPAYASWEGQRHRGLYPADARSIPAGADRQGPPGQKPASRSTALGVSDGVKRPRPAPRPACSRRPLPRQRPEGGRLSLCLPPQAGRAEGLCESGASDELSLFLNQAVPCRVLPSPRPRSPEGESELARTAGIRAACQREPRRAGRGGGRPGTAETLRRPRLAFRLQRRRPSACPDDPGQRWWAGAAWPFSAFLLSIYYASHRSKSRSTVRASPYSPGIRYGGTAVKATEKDTALTEEAPRGERPPKTSSCGQPRRVVSGSDARAPAAMKQSDRRRGPRRAAFSRVHLREEEPPALGTRPEGGSRRRAATAEAPRQAEAARQRRGPRPAHQYHTVLHVVFRSNVQSGRGCREAGGPGHRGSGALGGV</sequence>
<evidence type="ECO:0000313" key="2">
    <source>
        <dbReference type="EMBL" id="CAI9154878.1"/>
    </source>
</evidence>
<proteinExistence type="predicted"/>
<feature type="compositionally biased region" description="Gly residues" evidence="1">
    <location>
        <begin position="382"/>
        <end position="397"/>
    </location>
</feature>
<dbReference type="Proteomes" id="UP001176941">
    <property type="component" value="Chromosome 11"/>
</dbReference>
<feature type="compositionally biased region" description="Basic and acidic residues" evidence="1">
    <location>
        <begin position="258"/>
        <end position="276"/>
    </location>
</feature>
<feature type="region of interest" description="Disordered" evidence="1">
    <location>
        <begin position="143"/>
        <end position="187"/>
    </location>
</feature>
<feature type="region of interest" description="Disordered" evidence="1">
    <location>
        <begin position="1"/>
        <end position="111"/>
    </location>
</feature>
<feature type="region of interest" description="Disordered" evidence="1">
    <location>
        <begin position="236"/>
        <end position="360"/>
    </location>
</feature>
<feature type="region of interest" description="Disordered" evidence="1">
    <location>
        <begin position="377"/>
        <end position="397"/>
    </location>
</feature>
<evidence type="ECO:0000256" key="1">
    <source>
        <dbReference type="SAM" id="MobiDB-lite"/>
    </source>
</evidence>
<evidence type="ECO:0000313" key="3">
    <source>
        <dbReference type="Proteomes" id="UP001176941"/>
    </source>
</evidence>
<name>A0ABN8Y375_RANTA</name>
<protein>
    <submittedName>
        <fullName evidence="2">Uncharacterized protein</fullName>
    </submittedName>
</protein>
<dbReference type="EMBL" id="OX459947">
    <property type="protein sequence ID" value="CAI9154878.1"/>
    <property type="molecule type" value="Genomic_DNA"/>
</dbReference>
<keyword evidence="3" id="KW-1185">Reference proteome</keyword>
<accession>A0ABN8Y375</accession>
<feature type="compositionally biased region" description="Low complexity" evidence="1">
    <location>
        <begin position="18"/>
        <end position="37"/>
    </location>
</feature>
<gene>
    <name evidence="2" type="ORF">MRATA1EN1_LOCUS3840</name>
</gene>
<reference evidence="2" key="1">
    <citation type="submission" date="2023-04" db="EMBL/GenBank/DDBJ databases">
        <authorList>
            <consortium name="ELIXIR-Norway"/>
        </authorList>
    </citation>
    <scope>NUCLEOTIDE SEQUENCE [LARGE SCALE GENOMIC DNA]</scope>
</reference>
<feature type="compositionally biased region" description="Low complexity" evidence="1">
    <location>
        <begin position="340"/>
        <end position="349"/>
    </location>
</feature>
<feature type="non-terminal residue" evidence="2">
    <location>
        <position position="397"/>
    </location>
</feature>
<organism evidence="2 3">
    <name type="scientific">Rangifer tarandus platyrhynchus</name>
    <name type="common">Svalbard reindeer</name>
    <dbReference type="NCBI Taxonomy" id="3082113"/>
    <lineage>
        <taxon>Eukaryota</taxon>
        <taxon>Metazoa</taxon>
        <taxon>Chordata</taxon>
        <taxon>Craniata</taxon>
        <taxon>Vertebrata</taxon>
        <taxon>Euteleostomi</taxon>
        <taxon>Mammalia</taxon>
        <taxon>Eutheria</taxon>
        <taxon>Laurasiatheria</taxon>
        <taxon>Artiodactyla</taxon>
        <taxon>Ruminantia</taxon>
        <taxon>Pecora</taxon>
        <taxon>Cervidae</taxon>
        <taxon>Odocoileinae</taxon>
        <taxon>Rangifer</taxon>
    </lineage>
</organism>